<reference evidence="1" key="1">
    <citation type="journal article" date="2020" name="mSystems">
        <title>Genome- and Community-Level Interaction Insights into Carbon Utilization and Element Cycling Functions of Hydrothermarchaeota in Hydrothermal Sediment.</title>
        <authorList>
            <person name="Zhou Z."/>
            <person name="Liu Y."/>
            <person name="Xu W."/>
            <person name="Pan J."/>
            <person name="Luo Z.H."/>
            <person name="Li M."/>
        </authorList>
    </citation>
    <scope>NUCLEOTIDE SEQUENCE [LARGE SCALE GENOMIC DNA]</scope>
    <source>
        <strain evidence="1">HyVt-233</strain>
    </source>
</reference>
<protein>
    <submittedName>
        <fullName evidence="1">Uncharacterized protein</fullName>
    </submittedName>
</protein>
<dbReference type="AlphaFoldDB" id="A0A7C0Y3J4"/>
<name>A0A7C0Y3J4_DESA2</name>
<dbReference type="Proteomes" id="UP000886289">
    <property type="component" value="Unassembled WGS sequence"/>
</dbReference>
<accession>A0A7C0Y3J4</accession>
<comment type="caution">
    <text evidence="1">The sequence shown here is derived from an EMBL/GenBank/DDBJ whole genome shotgun (WGS) entry which is preliminary data.</text>
</comment>
<organism evidence="1">
    <name type="scientific">Desulfofervidus auxilii</name>
    <dbReference type="NCBI Taxonomy" id="1621989"/>
    <lineage>
        <taxon>Bacteria</taxon>
        <taxon>Pseudomonadati</taxon>
        <taxon>Thermodesulfobacteriota</taxon>
        <taxon>Candidatus Desulfofervidia</taxon>
        <taxon>Candidatus Desulfofervidales</taxon>
        <taxon>Candidatus Desulfofervidaceae</taxon>
        <taxon>Candidatus Desulfofervidus</taxon>
    </lineage>
</organism>
<proteinExistence type="predicted"/>
<sequence length="123" mass="14451">MNLLIVCKYIIIISLCFFATANIFAFESISLKEAQTYLEKIKKHSYKEPFLSWQEREWVSFLRNLNKLPKLQGIIITDKNKKAIFDGKSIKEGETIYGFKIIKIKKKCILLRKGEKIYKVSLK</sequence>
<gene>
    <name evidence="1" type="ORF">ENG63_09255</name>
</gene>
<evidence type="ECO:0000313" key="1">
    <source>
        <dbReference type="EMBL" id="HDD45027.1"/>
    </source>
</evidence>
<dbReference type="EMBL" id="DRBS01000341">
    <property type="protein sequence ID" value="HDD45027.1"/>
    <property type="molecule type" value="Genomic_DNA"/>
</dbReference>